<evidence type="ECO:0000256" key="9">
    <source>
        <dbReference type="ARBA" id="ARBA00034075"/>
    </source>
</evidence>
<comment type="similarity">
    <text evidence="1 10">Belongs to the tannase family.</text>
</comment>
<protein>
    <recommendedName>
        <fullName evidence="10">Carboxylic ester hydrolase</fullName>
        <ecNumber evidence="10">3.1.1.-</ecNumber>
    </recommendedName>
</protein>
<keyword evidence="3" id="KW-0858">Xylan degradation</keyword>
<dbReference type="InterPro" id="IPR011118">
    <property type="entry name" value="Tannase/feruloyl_esterase"/>
</dbReference>
<keyword evidence="12" id="KW-1185">Reference proteome</keyword>
<evidence type="ECO:0000256" key="5">
    <source>
        <dbReference type="ARBA" id="ARBA00022729"/>
    </source>
</evidence>
<evidence type="ECO:0000313" key="12">
    <source>
        <dbReference type="Proteomes" id="UP001175000"/>
    </source>
</evidence>
<evidence type="ECO:0000256" key="10">
    <source>
        <dbReference type="RuleBase" id="RU361238"/>
    </source>
</evidence>
<comment type="catalytic activity">
    <reaction evidence="9">
        <text>feruloyl-polysaccharide + H2O = ferulate + polysaccharide.</text>
        <dbReference type="EC" id="3.1.1.73"/>
    </reaction>
</comment>
<keyword evidence="4" id="KW-0479">Metal-binding</keyword>
<keyword evidence="3" id="KW-0119">Carbohydrate metabolism</keyword>
<sequence>MRSLAAGALLALLGLTHAAPSLNTLDSRQVPEGLKNCNEAFFSSVIASKKLGGKLAPKSPYTSDNEPYEDDERSLYYANHETDLNISDICGVQIHVTDNVAFELYLPSPKKWNKRFLTVGNGGFSGRANRRDMFSRAVQNWATMSTNAGNEDTSDNLVWAFNQPDLQKDWAYRAMAKSVPYAKALVAAYYDGIPTLGNYYSGCSTGGRQGIRQIEEDPKSFDGMLIGAPAWNVRSAMPVASRIGWLAETSGLKVTLLDQELTARLAVHIFTLCNGLDGSIADGVVRDSAKCADLLRGSSRNETIWGASNTTISQREAYLTLIEEFKTPPRNQTYAGDGFDPTAVHDMAVGSYLLDGNLTGNFTHQFAKYFLGLPIIWDNDEHGAQLLKASDEWDKSIRANADPRSLNGKGPFKGKTILYTGTADGFVSSRGTRRAFELAGGANNKNLAYFEIPGMSHCVDLETASINPPWYIGGVGLQIKPPGNITYMPESTGLVDAEHDALIALAEWHEGKTAGKGKGKGKCKGKRPDTIVASAFAAWGSSQTNFTVTKKRPVCRAPMKQVFKGPESAADDENAWGCA</sequence>
<evidence type="ECO:0000256" key="1">
    <source>
        <dbReference type="ARBA" id="ARBA00006249"/>
    </source>
</evidence>
<dbReference type="InterPro" id="IPR029058">
    <property type="entry name" value="AB_hydrolase_fold"/>
</dbReference>
<evidence type="ECO:0000256" key="7">
    <source>
        <dbReference type="ARBA" id="ARBA00022837"/>
    </source>
</evidence>
<evidence type="ECO:0000256" key="8">
    <source>
        <dbReference type="ARBA" id="ARBA00023157"/>
    </source>
</evidence>
<proteinExistence type="inferred from homology"/>
<keyword evidence="6 10" id="KW-0378">Hydrolase</keyword>
<evidence type="ECO:0000256" key="6">
    <source>
        <dbReference type="ARBA" id="ARBA00022801"/>
    </source>
</evidence>
<evidence type="ECO:0000256" key="2">
    <source>
        <dbReference type="ARBA" id="ARBA00022487"/>
    </source>
</evidence>
<comment type="caution">
    <text evidence="11">The sequence shown here is derived from an EMBL/GenBank/DDBJ whole genome shotgun (WGS) entry which is preliminary data.</text>
</comment>
<dbReference type="EC" id="3.1.1.-" evidence="10"/>
<keyword evidence="5 10" id="KW-0732">Signal</keyword>
<dbReference type="Pfam" id="PF07519">
    <property type="entry name" value="Tannase"/>
    <property type="match status" value="1"/>
</dbReference>
<dbReference type="GO" id="GO:0030600">
    <property type="term" value="F:feruloyl esterase activity"/>
    <property type="evidence" value="ECO:0007669"/>
    <property type="project" value="UniProtKB-EC"/>
</dbReference>
<keyword evidence="8" id="KW-1015">Disulfide bond</keyword>
<name>A0AA40BUW4_9PEZI</name>
<dbReference type="GO" id="GO:0046872">
    <property type="term" value="F:metal ion binding"/>
    <property type="evidence" value="ECO:0007669"/>
    <property type="project" value="UniProtKB-KW"/>
</dbReference>
<dbReference type="AlphaFoldDB" id="A0AA40BUW4"/>
<dbReference type="PANTHER" id="PTHR33938">
    <property type="entry name" value="FERULOYL ESTERASE B-RELATED"/>
    <property type="match status" value="1"/>
</dbReference>
<accession>A0AA40BUW4</accession>
<dbReference type="SUPFAM" id="SSF53474">
    <property type="entry name" value="alpha/beta-Hydrolases"/>
    <property type="match status" value="1"/>
</dbReference>
<feature type="signal peptide" evidence="10">
    <location>
        <begin position="1"/>
        <end position="18"/>
    </location>
</feature>
<dbReference type="Proteomes" id="UP001175000">
    <property type="component" value="Unassembled WGS sequence"/>
</dbReference>
<dbReference type="EMBL" id="JAULSU010000006">
    <property type="protein sequence ID" value="KAK0614524.1"/>
    <property type="molecule type" value="Genomic_DNA"/>
</dbReference>
<dbReference type="PANTHER" id="PTHR33938:SF15">
    <property type="entry name" value="FERULOYL ESTERASE B-RELATED"/>
    <property type="match status" value="1"/>
</dbReference>
<evidence type="ECO:0000313" key="11">
    <source>
        <dbReference type="EMBL" id="KAK0614524.1"/>
    </source>
</evidence>
<keyword evidence="3" id="KW-0624">Polysaccharide degradation</keyword>
<evidence type="ECO:0000256" key="3">
    <source>
        <dbReference type="ARBA" id="ARBA00022651"/>
    </source>
</evidence>
<dbReference type="GO" id="GO:0045493">
    <property type="term" value="P:xylan catabolic process"/>
    <property type="evidence" value="ECO:0007669"/>
    <property type="project" value="UniProtKB-KW"/>
</dbReference>
<evidence type="ECO:0000256" key="4">
    <source>
        <dbReference type="ARBA" id="ARBA00022723"/>
    </source>
</evidence>
<reference evidence="11" key="1">
    <citation type="submission" date="2023-06" db="EMBL/GenBank/DDBJ databases">
        <title>Genome-scale phylogeny and comparative genomics of the fungal order Sordariales.</title>
        <authorList>
            <consortium name="Lawrence Berkeley National Laboratory"/>
            <person name="Hensen N."/>
            <person name="Bonometti L."/>
            <person name="Westerberg I."/>
            <person name="Brannstrom I.O."/>
            <person name="Guillou S."/>
            <person name="Cros-Aarteil S."/>
            <person name="Calhoun S."/>
            <person name="Haridas S."/>
            <person name="Kuo A."/>
            <person name="Mondo S."/>
            <person name="Pangilinan J."/>
            <person name="Riley R."/>
            <person name="Labutti K."/>
            <person name="Andreopoulos B."/>
            <person name="Lipzen A."/>
            <person name="Chen C."/>
            <person name="Yanf M."/>
            <person name="Daum C."/>
            <person name="Ng V."/>
            <person name="Clum A."/>
            <person name="Steindorff A."/>
            <person name="Ohm R."/>
            <person name="Martin F."/>
            <person name="Silar P."/>
            <person name="Natvig D."/>
            <person name="Lalanne C."/>
            <person name="Gautier V."/>
            <person name="Ament-Velasquez S.L."/>
            <person name="Kruys A."/>
            <person name="Hutchinson M.I."/>
            <person name="Powell A.J."/>
            <person name="Barry K."/>
            <person name="Miller A.N."/>
            <person name="Grigoriev I.V."/>
            <person name="Debuchy R."/>
            <person name="Gladieux P."/>
            <person name="Thoren M.H."/>
            <person name="Johannesson H."/>
        </authorList>
    </citation>
    <scope>NUCLEOTIDE SEQUENCE</scope>
    <source>
        <strain evidence="11">CBS 606.72</strain>
    </source>
</reference>
<feature type="chain" id="PRO_5041486406" description="Carboxylic ester hydrolase" evidence="10">
    <location>
        <begin position="19"/>
        <end position="579"/>
    </location>
</feature>
<gene>
    <name evidence="11" type="ORF">B0T14DRAFT_528639</name>
</gene>
<organism evidence="11 12">
    <name type="scientific">Immersiella caudata</name>
    <dbReference type="NCBI Taxonomy" id="314043"/>
    <lineage>
        <taxon>Eukaryota</taxon>
        <taxon>Fungi</taxon>
        <taxon>Dikarya</taxon>
        <taxon>Ascomycota</taxon>
        <taxon>Pezizomycotina</taxon>
        <taxon>Sordariomycetes</taxon>
        <taxon>Sordariomycetidae</taxon>
        <taxon>Sordariales</taxon>
        <taxon>Lasiosphaeriaceae</taxon>
        <taxon>Immersiella</taxon>
    </lineage>
</organism>
<keyword evidence="2" id="KW-0719">Serine esterase</keyword>
<keyword evidence="7" id="KW-0106">Calcium</keyword>